<dbReference type="SUPFAM" id="SSF49373">
    <property type="entry name" value="Invasin/intimin cell-adhesion fragments"/>
    <property type="match status" value="3"/>
</dbReference>
<reference evidence="4 5" key="1">
    <citation type="journal article" date="2019" name="Nat. Med.">
        <title>A library of human gut bacterial isolates paired with longitudinal multiomics data enables mechanistic microbiome research.</title>
        <authorList>
            <person name="Poyet M."/>
            <person name="Groussin M."/>
            <person name="Gibbons S.M."/>
            <person name="Avila-Pacheco J."/>
            <person name="Jiang X."/>
            <person name="Kearney S.M."/>
            <person name="Perrotta A.R."/>
            <person name="Berdy B."/>
            <person name="Zhao S."/>
            <person name="Lieberman T.D."/>
            <person name="Swanson P.K."/>
            <person name="Smith M."/>
            <person name="Roesemann S."/>
            <person name="Alexander J.E."/>
            <person name="Rich S.A."/>
            <person name="Livny J."/>
            <person name="Vlamakis H."/>
            <person name="Clish C."/>
            <person name="Bullock K."/>
            <person name="Deik A."/>
            <person name="Scott J."/>
            <person name="Pierce K.A."/>
            <person name="Xavier R.J."/>
            <person name="Alm E.J."/>
        </authorList>
    </citation>
    <scope>NUCLEOTIDE SEQUENCE [LARGE SCALE GENOMIC DNA]</scope>
    <source>
        <strain evidence="4 5">BIOML-A4</strain>
    </source>
</reference>
<keyword evidence="2" id="KW-0732">Signal</keyword>
<dbReference type="Pfam" id="PF22359">
    <property type="entry name" value="Big-like"/>
    <property type="match status" value="2"/>
</dbReference>
<dbReference type="Gene3D" id="2.60.40.1120">
    <property type="entry name" value="Carboxypeptidase-like, regulatory domain"/>
    <property type="match status" value="2"/>
</dbReference>
<dbReference type="Gene3D" id="2.60.40.1080">
    <property type="match status" value="3"/>
</dbReference>
<dbReference type="SUPFAM" id="SSF49464">
    <property type="entry name" value="Carboxypeptidase regulatory domain-like"/>
    <property type="match status" value="1"/>
</dbReference>
<feature type="chain" id="PRO_5027078672" description="BIG2 domain-containing protein" evidence="2">
    <location>
        <begin position="30"/>
        <end position="1337"/>
    </location>
</feature>
<feature type="compositionally biased region" description="Acidic residues" evidence="1">
    <location>
        <begin position="1300"/>
        <end position="1337"/>
    </location>
</feature>
<dbReference type="InterPro" id="IPR013784">
    <property type="entry name" value="Carb-bd-like_fold"/>
</dbReference>
<evidence type="ECO:0000313" key="4">
    <source>
        <dbReference type="EMBL" id="MZL63545.1"/>
    </source>
</evidence>
<feature type="compositionally biased region" description="Basic and acidic residues" evidence="1">
    <location>
        <begin position="1243"/>
        <end position="1267"/>
    </location>
</feature>
<dbReference type="InterPro" id="IPR008964">
    <property type="entry name" value="Invasin/intimin_cell_adhesion"/>
</dbReference>
<dbReference type="GO" id="GO:0030246">
    <property type="term" value="F:carbohydrate binding"/>
    <property type="evidence" value="ECO:0007669"/>
    <property type="project" value="InterPro"/>
</dbReference>
<proteinExistence type="predicted"/>
<dbReference type="EMBL" id="WWVT01000041">
    <property type="protein sequence ID" value="MZL63545.1"/>
    <property type="molecule type" value="Genomic_DNA"/>
</dbReference>
<feature type="domain" description="BIG2" evidence="3">
    <location>
        <begin position="103"/>
        <end position="174"/>
    </location>
</feature>
<feature type="region of interest" description="Disordered" evidence="1">
    <location>
        <begin position="1243"/>
        <end position="1337"/>
    </location>
</feature>
<dbReference type="Proteomes" id="UP000473323">
    <property type="component" value="Unassembled WGS sequence"/>
</dbReference>
<evidence type="ECO:0000256" key="1">
    <source>
        <dbReference type="SAM" id="MobiDB-lite"/>
    </source>
</evidence>
<accession>A0A6L8TH45</accession>
<feature type="domain" description="BIG2" evidence="3">
    <location>
        <begin position="249"/>
        <end position="319"/>
    </location>
</feature>
<organism evidence="4 5">
    <name type="scientific">Blautia massiliensis</name>
    <name type="common">ex Durand et al. 2017</name>
    <dbReference type="NCBI Taxonomy" id="1737424"/>
    <lineage>
        <taxon>Bacteria</taxon>
        <taxon>Bacillati</taxon>
        <taxon>Bacillota</taxon>
        <taxon>Clostridia</taxon>
        <taxon>Lachnospirales</taxon>
        <taxon>Lachnospiraceae</taxon>
        <taxon>Blautia</taxon>
    </lineage>
</organism>
<evidence type="ECO:0000256" key="2">
    <source>
        <dbReference type="SAM" id="SignalP"/>
    </source>
</evidence>
<dbReference type="Pfam" id="PF13620">
    <property type="entry name" value="CarboxypepD_reg"/>
    <property type="match status" value="1"/>
</dbReference>
<evidence type="ECO:0000259" key="3">
    <source>
        <dbReference type="SMART" id="SM00635"/>
    </source>
</evidence>
<evidence type="ECO:0000313" key="5">
    <source>
        <dbReference type="Proteomes" id="UP000473323"/>
    </source>
</evidence>
<feature type="signal peptide" evidence="2">
    <location>
        <begin position="1"/>
        <end position="29"/>
    </location>
</feature>
<dbReference type="InterPro" id="IPR054604">
    <property type="entry name" value="SbsC_Big-like"/>
</dbReference>
<protein>
    <recommendedName>
        <fullName evidence="3">BIG2 domain-containing protein</fullName>
    </recommendedName>
</protein>
<feature type="domain" description="BIG2" evidence="3">
    <location>
        <begin position="29"/>
        <end position="101"/>
    </location>
</feature>
<dbReference type="InterPro" id="IPR008969">
    <property type="entry name" value="CarboxyPept-like_regulatory"/>
</dbReference>
<dbReference type="SMART" id="SM00635">
    <property type="entry name" value="BID_2"/>
    <property type="match status" value="3"/>
</dbReference>
<sequence>MKRKSASKKLLPLMLILMLILGISMPANAAANPRLNSTKKVLYVGKTSQLKVVNWKKAVKWSSSNNKVVKVSSKGKITAVKTGTATVKARIAKKTLTCKVTVKSPGMSVKKAVLYVKGKSLQLKVNGVSGKTVWSSANKKIVKVSSKGKITAVKTGTTVVKAKIGKKVYTCKVTVKNPYLSAKSLKFVWGTVNTSRKLSIKGDVIKAASSSKTKVAKVKKDGTVSVTGTGKCTVTFKDSKKRTYRCKITVVKPTLKNQKATLEEGESIQLGFKEKGVKVSWLSADQKIATVTKTGVVQAVGEGNTSIVAKVKGIKIFARIFVTKKYVQDSGHEYTRGEWVKLLLDKVGCKYEEQFDSKNYYYADTRENENGIAAEIAKTMGIIPDETDEQDVPYFYPDEYATREFAAYTAVMLMGYETTDEEPTCADAAQIRYKNVVAIALKKNMLSLNGDTFEPEKAINGNDAAQILKAIDQITEDSVIDENYDSKVTYATNVVEVKDTSKNIYNVVQNSDGTYTITVKDGNAYKNLETGKVVLFSAKEMGTDTDIALKVQNITKDGQGRLIIKAGKPDDISEVYKSIDFEGAGIADPENMQVTAEGVQYEYIPENSSEVPAGGLTLGGSIPVPGKLKFDLNHKFNDKVKLSGSVAVTIPDVSCKLDAGFSWGKIEVRHFIASVTGKADFEGGLYISGVNSEQQIKHASGTMETVSDVLELGRVPIKLGTTGLSADLVVSLFYDVSGQFVVKYSVEATGGYEFKDGNGRFIHDFSQTLTPVTIEGSAKCGLQFGLNLTALETWDLAGIDIKVGPAAKASVSYTVRDAGNVLCSDVRTYIYAAGELNPDTVVGKFLKTVWHYTLSKDFLSDDDDNPLKLKVHFENGTLVDKCTVGAGSIEGSVLDSNSKAPVKNASVEAYSGTVKVEKTFTKEDGTYSFNDLDEGIYKIVVTATGYQKYESSSMGVSANQITYAESFLMVSRAEAGDGELSGRFIHSMTGGNIENVTYELRKGWDNVIGETVKEGVSADGTYTLTVPAGNYTLNASNEDFVSAHINVVVQANACSERDVTMSPTNISAGDEGLLQIVLTWGETPRDLDSHLLGPADENGDDYFHVYYRDKNAYSEEGDVIANLDLDDTSSYGPETTTIYKGFTGRKYSFYVYDYTNGEDDASTELSASSAKVTVYRGGKQIYQANVPVNREGYLWHVFDYDVQSNKLMPVNTFVYDYEVPEANAMEDNSGIISETEALEIIRNSEKKAEEESSEELKMSSEEGKTDDNTEEEIFDDSSEEPEISESGDTAEVIEFPKDSETEEENDGTEITEEDSESAEELPVEDIYEESEELGLAG</sequence>
<name>A0A6L8TH45_9FIRM</name>
<feature type="compositionally biased region" description="Acidic residues" evidence="1">
    <location>
        <begin position="1268"/>
        <end position="1285"/>
    </location>
</feature>
<dbReference type="SUPFAM" id="SSF49452">
    <property type="entry name" value="Starch-binding domain-like"/>
    <property type="match status" value="1"/>
</dbReference>
<dbReference type="RefSeq" id="WP_161210040.1">
    <property type="nucleotide sequence ID" value="NZ_WWVT01000041.1"/>
</dbReference>
<comment type="caution">
    <text evidence="4">The sequence shown here is derived from an EMBL/GenBank/DDBJ whole genome shotgun (WGS) entry which is preliminary data.</text>
</comment>
<gene>
    <name evidence="4" type="ORF">GT694_16145</name>
</gene>
<dbReference type="InterPro" id="IPR003343">
    <property type="entry name" value="Big_2"/>
</dbReference>